<proteinExistence type="predicted"/>
<protein>
    <recommendedName>
        <fullName evidence="2">Inner membrane protein YgaP-like transmembrane domain-containing protein</fullName>
    </recommendedName>
</protein>
<keyword evidence="1" id="KW-0812">Transmembrane</keyword>
<keyword evidence="1" id="KW-0472">Membrane</keyword>
<reference evidence="3 4" key="1">
    <citation type="submission" date="2016-10" db="EMBL/GenBank/DDBJ databases">
        <authorList>
            <person name="de Groot N.N."/>
        </authorList>
    </citation>
    <scope>NUCLEOTIDE SEQUENCE [LARGE SCALE GENOMIC DNA]</scope>
    <source>
        <strain evidence="3 4">CGMCC 1.7005</strain>
    </source>
</reference>
<keyword evidence="1" id="KW-1133">Transmembrane helix</keyword>
<dbReference type="STRING" id="477690.SAMN05216474_3078"/>
<accession>A0A1I7BTZ7</accession>
<dbReference type="Proteomes" id="UP000236454">
    <property type="component" value="Unassembled WGS sequence"/>
</dbReference>
<evidence type="ECO:0000256" key="1">
    <source>
        <dbReference type="SAM" id="Phobius"/>
    </source>
</evidence>
<evidence type="ECO:0000313" key="3">
    <source>
        <dbReference type="EMBL" id="SFT90668.1"/>
    </source>
</evidence>
<dbReference type="AlphaFoldDB" id="A0A1I7BTZ7"/>
<dbReference type="InterPro" id="IPR021309">
    <property type="entry name" value="YgaP-like_TM"/>
</dbReference>
<organism evidence="3 4">
    <name type="scientific">Lishizhenia tianjinensis</name>
    <dbReference type="NCBI Taxonomy" id="477690"/>
    <lineage>
        <taxon>Bacteria</taxon>
        <taxon>Pseudomonadati</taxon>
        <taxon>Bacteroidota</taxon>
        <taxon>Flavobacteriia</taxon>
        <taxon>Flavobacteriales</taxon>
        <taxon>Crocinitomicaceae</taxon>
        <taxon>Lishizhenia</taxon>
    </lineage>
</organism>
<evidence type="ECO:0000313" key="4">
    <source>
        <dbReference type="Proteomes" id="UP000236454"/>
    </source>
</evidence>
<dbReference type="RefSeq" id="WP_090253110.1">
    <property type="nucleotide sequence ID" value="NZ_FPAS01000007.1"/>
</dbReference>
<feature type="transmembrane region" description="Helical" evidence="1">
    <location>
        <begin position="12"/>
        <end position="29"/>
    </location>
</feature>
<dbReference type="OrthoDB" id="9804804at2"/>
<feature type="transmembrane region" description="Helical" evidence="1">
    <location>
        <begin position="35"/>
        <end position="57"/>
    </location>
</feature>
<sequence length="71" mass="7815">MKKNMGKIDRNVRIIIAAIIVGAAYMDVISGTLEVVLLVLAGIFVLTSVINFCPLYAPFKFSTRKKDKAVQ</sequence>
<dbReference type="EMBL" id="FPAS01000007">
    <property type="protein sequence ID" value="SFT90668.1"/>
    <property type="molecule type" value="Genomic_DNA"/>
</dbReference>
<feature type="domain" description="Inner membrane protein YgaP-like transmembrane" evidence="2">
    <location>
        <begin position="1"/>
        <end position="66"/>
    </location>
</feature>
<keyword evidence="4" id="KW-1185">Reference proteome</keyword>
<dbReference type="Pfam" id="PF11127">
    <property type="entry name" value="YgaP-like_TM"/>
    <property type="match status" value="1"/>
</dbReference>
<evidence type="ECO:0000259" key="2">
    <source>
        <dbReference type="Pfam" id="PF11127"/>
    </source>
</evidence>
<name>A0A1I7BTZ7_9FLAO</name>
<gene>
    <name evidence="3" type="ORF">SAMN05216474_3078</name>
</gene>